<dbReference type="STRING" id="78410.A0A0P7AYA2"/>
<evidence type="ECO:0008006" key="3">
    <source>
        <dbReference type="Google" id="ProtNLM"/>
    </source>
</evidence>
<dbReference type="OrthoDB" id="4158087at2759"/>
<protein>
    <recommendedName>
        <fullName evidence="3">Transcription factor domain-containing protein</fullName>
    </recommendedName>
</protein>
<organism evidence="1 2">
    <name type="scientific">Neonectria ditissima</name>
    <dbReference type="NCBI Taxonomy" id="78410"/>
    <lineage>
        <taxon>Eukaryota</taxon>
        <taxon>Fungi</taxon>
        <taxon>Dikarya</taxon>
        <taxon>Ascomycota</taxon>
        <taxon>Pezizomycotina</taxon>
        <taxon>Sordariomycetes</taxon>
        <taxon>Hypocreomycetidae</taxon>
        <taxon>Hypocreales</taxon>
        <taxon>Nectriaceae</taxon>
        <taxon>Neonectria</taxon>
    </lineage>
</organism>
<dbReference type="PANTHER" id="PTHR37540">
    <property type="entry name" value="TRANSCRIPTION FACTOR (ACR-2), PUTATIVE-RELATED-RELATED"/>
    <property type="match status" value="1"/>
</dbReference>
<gene>
    <name evidence="1" type="ORF">AK830_g3627</name>
</gene>
<reference evidence="1 2" key="1">
    <citation type="submission" date="2015-09" db="EMBL/GenBank/DDBJ databases">
        <title>Draft genome of a European isolate of the apple canker pathogen Neonectria ditissima.</title>
        <authorList>
            <person name="Gomez-Cortecero A."/>
            <person name="Harrison R.J."/>
            <person name="Armitage A.D."/>
        </authorList>
    </citation>
    <scope>NUCLEOTIDE SEQUENCE [LARGE SCALE GENOMIC DNA]</scope>
    <source>
        <strain evidence="1 2">R09/05</strain>
    </source>
</reference>
<dbReference type="EMBL" id="LKCW01000040">
    <property type="protein sequence ID" value="KPM42944.1"/>
    <property type="molecule type" value="Genomic_DNA"/>
</dbReference>
<dbReference type="Proteomes" id="UP000050424">
    <property type="component" value="Unassembled WGS sequence"/>
</dbReference>
<sequence length="557" mass="61717">MWLPSSGTATLTQSDIAVNSGHLPRLTLLVSLEVSPRTSFITDISQNTVAIDHATRKRIRSHAATGRNAGKSLVRASRKSECAPPISSAANLSRIPDMVWNAYELERNRQAIPEIERQVGDGLCFPVKLGPGSRHLAKKGIHHPYCNAVVAFFLKTFIDSHEKPVFSFMNGPRHAPELSNCLDFPGGFTGSIWIQYMFWDEAYFHCAVATSIMAINTLATNQEITTEVLRHLSHTFRLINERLAGADTVSDETIAAVVGMAQYERQQGNFDRGLIHVGGLQRMTELRGGISRLVEHKSSLAQKIFRVDLDYSLQLGSKPLFSLEDAEACSAALGHDRNIWRRRGQSNFSDFDPGLSALLIKDLQVLFDDMRGLSRLLNNSSARNGPKVDGYALHDLLIQLGYHLLSISPLINSGLTKQLDVIVHLGLAAFLVTFLRGLDRRITGNPLLYKLIRSIAHQHNVEDQESQEALLWALLVGESSIFTEHDDIWLVPKLKSASQALDLRTWGDVAQILAKFPWVDDMHSMASKGVWNKLSPSLGSQVSQVANGNDYEACKNV</sequence>
<accession>A0A0P7AYA2</accession>
<keyword evidence="2" id="KW-1185">Reference proteome</keyword>
<dbReference type="AlphaFoldDB" id="A0A0P7AYA2"/>
<dbReference type="PANTHER" id="PTHR37540:SF9">
    <property type="entry name" value="ZN(2)-C6 FUNGAL-TYPE DOMAIN-CONTAINING PROTEIN"/>
    <property type="match status" value="1"/>
</dbReference>
<comment type="caution">
    <text evidence="1">The sequence shown here is derived from an EMBL/GenBank/DDBJ whole genome shotgun (WGS) entry which is preliminary data.</text>
</comment>
<evidence type="ECO:0000313" key="1">
    <source>
        <dbReference type="EMBL" id="KPM42944.1"/>
    </source>
</evidence>
<proteinExistence type="predicted"/>
<name>A0A0P7AYA2_9HYPO</name>
<evidence type="ECO:0000313" key="2">
    <source>
        <dbReference type="Proteomes" id="UP000050424"/>
    </source>
</evidence>